<evidence type="ECO:0000313" key="3">
    <source>
        <dbReference type="Proteomes" id="UP000054248"/>
    </source>
</evidence>
<evidence type="ECO:0000313" key="2">
    <source>
        <dbReference type="EMBL" id="KIO31527.1"/>
    </source>
</evidence>
<accession>A0A0C3MCN5</accession>
<keyword evidence="3" id="KW-1185">Reference proteome</keyword>
<name>A0A0C3MCN5_9AGAM</name>
<dbReference type="AlphaFoldDB" id="A0A0C3MCN5"/>
<feature type="compositionally biased region" description="Polar residues" evidence="1">
    <location>
        <begin position="45"/>
        <end position="60"/>
    </location>
</feature>
<dbReference type="HOGENOM" id="CLU_2943538_0_0_1"/>
<proteinExistence type="predicted"/>
<feature type="region of interest" description="Disordered" evidence="1">
    <location>
        <begin position="36"/>
        <end position="60"/>
    </location>
</feature>
<reference evidence="3" key="2">
    <citation type="submission" date="2015-01" db="EMBL/GenBank/DDBJ databases">
        <title>Evolutionary Origins and Diversification of the Mycorrhizal Mutualists.</title>
        <authorList>
            <consortium name="DOE Joint Genome Institute"/>
            <consortium name="Mycorrhizal Genomics Consortium"/>
            <person name="Kohler A."/>
            <person name="Kuo A."/>
            <person name="Nagy L.G."/>
            <person name="Floudas D."/>
            <person name="Copeland A."/>
            <person name="Barry K.W."/>
            <person name="Cichocki N."/>
            <person name="Veneault-Fourrey C."/>
            <person name="LaButti K."/>
            <person name="Lindquist E.A."/>
            <person name="Lipzen A."/>
            <person name="Lundell T."/>
            <person name="Morin E."/>
            <person name="Murat C."/>
            <person name="Riley R."/>
            <person name="Ohm R."/>
            <person name="Sun H."/>
            <person name="Tunlid A."/>
            <person name="Henrissat B."/>
            <person name="Grigoriev I.V."/>
            <person name="Hibbett D.S."/>
            <person name="Martin F."/>
        </authorList>
    </citation>
    <scope>NUCLEOTIDE SEQUENCE [LARGE SCALE GENOMIC DNA]</scope>
    <source>
        <strain evidence="3">MUT 4182</strain>
    </source>
</reference>
<reference evidence="2 3" key="1">
    <citation type="submission" date="2014-04" db="EMBL/GenBank/DDBJ databases">
        <authorList>
            <consortium name="DOE Joint Genome Institute"/>
            <person name="Kuo A."/>
            <person name="Girlanda M."/>
            <person name="Perotto S."/>
            <person name="Kohler A."/>
            <person name="Nagy L.G."/>
            <person name="Floudas D."/>
            <person name="Copeland A."/>
            <person name="Barry K.W."/>
            <person name="Cichocki N."/>
            <person name="Veneault-Fourrey C."/>
            <person name="LaButti K."/>
            <person name="Lindquist E.A."/>
            <person name="Lipzen A."/>
            <person name="Lundell T."/>
            <person name="Morin E."/>
            <person name="Murat C."/>
            <person name="Sun H."/>
            <person name="Tunlid A."/>
            <person name="Henrissat B."/>
            <person name="Grigoriev I.V."/>
            <person name="Hibbett D.S."/>
            <person name="Martin F."/>
            <person name="Nordberg H.P."/>
            <person name="Cantor M.N."/>
            <person name="Hua S.X."/>
        </authorList>
    </citation>
    <scope>NUCLEOTIDE SEQUENCE [LARGE SCALE GENOMIC DNA]</scope>
    <source>
        <strain evidence="2 3">MUT 4182</strain>
    </source>
</reference>
<dbReference type="Proteomes" id="UP000054248">
    <property type="component" value="Unassembled WGS sequence"/>
</dbReference>
<protein>
    <submittedName>
        <fullName evidence="2">Uncharacterized protein</fullName>
    </submittedName>
</protein>
<evidence type="ECO:0000256" key="1">
    <source>
        <dbReference type="SAM" id="MobiDB-lite"/>
    </source>
</evidence>
<organism evidence="2 3">
    <name type="scientific">Tulasnella calospora MUT 4182</name>
    <dbReference type="NCBI Taxonomy" id="1051891"/>
    <lineage>
        <taxon>Eukaryota</taxon>
        <taxon>Fungi</taxon>
        <taxon>Dikarya</taxon>
        <taxon>Basidiomycota</taxon>
        <taxon>Agaricomycotina</taxon>
        <taxon>Agaricomycetes</taxon>
        <taxon>Cantharellales</taxon>
        <taxon>Tulasnellaceae</taxon>
        <taxon>Tulasnella</taxon>
    </lineage>
</organism>
<sequence>MEEELILATRSTTAVLDELYRAWLKAKLERQALRAHNFRPEGELTSEQQVIKSGCNSSGN</sequence>
<gene>
    <name evidence="2" type="ORF">M407DRAFT_131209</name>
</gene>
<dbReference type="EMBL" id="KN822962">
    <property type="protein sequence ID" value="KIO31527.1"/>
    <property type="molecule type" value="Genomic_DNA"/>
</dbReference>